<dbReference type="InterPro" id="IPR025885">
    <property type="entry name" value="PapC_N"/>
</dbReference>
<dbReference type="Gene3D" id="2.60.40.3110">
    <property type="match status" value="1"/>
</dbReference>
<organism evidence="12 15">
    <name type="scientific">Pseudomonas brenneri</name>
    <dbReference type="NCBI Taxonomy" id="129817"/>
    <lineage>
        <taxon>Bacteria</taxon>
        <taxon>Pseudomonadati</taxon>
        <taxon>Pseudomonadota</taxon>
        <taxon>Gammaproteobacteria</taxon>
        <taxon>Pseudomonadales</taxon>
        <taxon>Pseudomonadaceae</taxon>
        <taxon>Pseudomonas</taxon>
    </lineage>
</organism>
<evidence type="ECO:0000256" key="4">
    <source>
        <dbReference type="ARBA" id="ARBA00022452"/>
    </source>
</evidence>
<evidence type="ECO:0000313" key="12">
    <source>
        <dbReference type="EMBL" id="KAA2233659.1"/>
    </source>
</evidence>
<dbReference type="GO" id="GO:0009297">
    <property type="term" value="P:pilus assembly"/>
    <property type="evidence" value="ECO:0007669"/>
    <property type="project" value="InterPro"/>
</dbReference>
<accession>A0A5B2V656</accession>
<dbReference type="PANTHER" id="PTHR30451">
    <property type="entry name" value="OUTER MEMBRANE USHER PROTEIN"/>
    <property type="match status" value="1"/>
</dbReference>
<dbReference type="FunFam" id="2.60.40.3110:FF:000001">
    <property type="entry name" value="Putative fimbrial outer membrane usher"/>
    <property type="match status" value="1"/>
</dbReference>
<evidence type="ECO:0000259" key="10">
    <source>
        <dbReference type="Pfam" id="PF13953"/>
    </source>
</evidence>
<keyword evidence="4" id="KW-1134">Transmembrane beta strand</keyword>
<dbReference type="AlphaFoldDB" id="A0A5B2V656"/>
<dbReference type="Proteomes" id="UP000325296">
    <property type="component" value="Unassembled WGS sequence"/>
</dbReference>
<keyword evidence="7 9" id="KW-0472">Membrane</keyword>
<dbReference type="Pfam" id="PF00577">
    <property type="entry name" value="Usher"/>
    <property type="match status" value="1"/>
</dbReference>
<evidence type="ECO:0000256" key="8">
    <source>
        <dbReference type="ARBA" id="ARBA00023237"/>
    </source>
</evidence>
<name>A0A5B2V656_9PSED</name>
<keyword evidence="3 9" id="KW-0813">Transport</keyword>
<sequence length="847" mass="89275">MKDLIRPVSYAGLGSLCAQGLAGVLLSLCTLAHAEEVQFNEAFLPAGSRGLDLSLYQKNNPVLAGIYRADVTLNGQLVSRQEIRINADKNGGNPVVCINRKLLELAGVDMNRLSADATLALDNVDTCPAMADLIENATASFIPATQVLDLSVPQVALRLNPRGYVGPELWDRGVTAGTLGYNFNANHNQTRGGNYDSAYLGLNAGLNLGDWRLRHNGSLTWQGQTGQDYQSLNTYAQHDVTALKSQLTLGESNTSGEIFDTVGFSGLQLNTDDRMFPESQRGYAPVIRGIARTSARVSIRQNGNLLYETMVAPGAFAINDLYSTGYGGDLSVTVTEADGSTQSFTVPYAPVSQLLRPGTLRYSMTAGETRNTFASRQVRLMQGTVQYGLSNLFTGYGGMQASTDYGAALAGLAVGTSFGSMALDVTQAQTRLATGSVNGQSVRLSYSKDITRTGTHFTVATYRFSTSGFMDLNTAVQTLAAQEGQYSAVGIAHPRSRLSLTANQDLGDWGQLAISGFTQDYWTQSGSDVQYQFSYNKQLGKVSYNLSANRSRVDGGALQNNLLLTISMPLDFGSPGNSPQLSTMFGRNTDGRYSEQASLSGSAGADRQYTYGVTAGHDGASATSTGSVNGQYTGSDAVVGASYSQGGGYNSLSLSANGSVVAHPGGITFTPNAGETMAILSAPGAEGAKVVGYPGIKLDDRGNAVVTYLRPYELNELAIDPLGISQNIELSETSQQIAPRAGAVVMVKYGTQHGQAWLLTVRLEDGSLLPFGATVSDAAGGSVGTVGQGGQLYARVKEGTSQLLINWGAEAGQQCVVTLPAKVADDPELHPTAVLCTPSVKIAKVAP</sequence>
<evidence type="ECO:0000256" key="9">
    <source>
        <dbReference type="RuleBase" id="RU003884"/>
    </source>
</evidence>
<dbReference type="PANTHER" id="PTHR30451:SF20">
    <property type="entry name" value="FIMBRIAE USHER"/>
    <property type="match status" value="1"/>
</dbReference>
<keyword evidence="9" id="KW-1029">Fimbrium biogenesis</keyword>
<keyword evidence="5 9" id="KW-0812">Transmembrane</keyword>
<keyword evidence="8 9" id="KW-0998">Cell outer membrane</keyword>
<dbReference type="Pfam" id="PF13954">
    <property type="entry name" value="PapC_N"/>
    <property type="match status" value="1"/>
</dbReference>
<dbReference type="InterPro" id="IPR025949">
    <property type="entry name" value="PapC-like_C"/>
</dbReference>
<dbReference type="OrthoDB" id="6554712at2"/>
<feature type="domain" description="PapC N-terminal" evidence="11">
    <location>
        <begin position="38"/>
        <end position="185"/>
    </location>
</feature>
<dbReference type="InterPro" id="IPR000015">
    <property type="entry name" value="Fimb_usher"/>
</dbReference>
<dbReference type="GO" id="GO:0009279">
    <property type="term" value="C:cell outer membrane"/>
    <property type="evidence" value="ECO:0007669"/>
    <property type="project" value="UniProtKB-SubCell"/>
</dbReference>
<dbReference type="InterPro" id="IPR042186">
    <property type="entry name" value="FimD_plug_dom"/>
</dbReference>
<protein>
    <submittedName>
        <fullName evidence="12 13">Outer membrane usher protein</fullName>
    </submittedName>
</protein>
<evidence type="ECO:0000313" key="15">
    <source>
        <dbReference type="Proteomes" id="UP000325296"/>
    </source>
</evidence>
<keyword evidence="14" id="KW-1185">Reference proteome</keyword>
<dbReference type="InterPro" id="IPR043142">
    <property type="entry name" value="PapC-like_C_sf"/>
</dbReference>
<gene>
    <name evidence="12" type="ORF">F1720_01110</name>
    <name evidence="13" type="ORF">SAMN04490181_1775</name>
</gene>
<dbReference type="InterPro" id="IPR018030">
    <property type="entry name" value="Fimbrial_membr_usher_CS"/>
</dbReference>
<feature type="domain" description="PapC-like C-terminal" evidence="10">
    <location>
        <begin position="758"/>
        <end position="818"/>
    </location>
</feature>
<reference evidence="13 14" key="1">
    <citation type="submission" date="2016-10" db="EMBL/GenBank/DDBJ databases">
        <authorList>
            <person name="Varghese N."/>
            <person name="Submissions S."/>
        </authorList>
    </citation>
    <scope>NUCLEOTIDE SEQUENCE [LARGE SCALE GENOMIC DNA]</scope>
    <source>
        <strain evidence="13 14">BS2771</strain>
    </source>
</reference>
<comment type="similarity">
    <text evidence="2 9">Belongs to the fimbrial export usher family.</text>
</comment>
<dbReference type="PROSITE" id="PS01151">
    <property type="entry name" value="FIMBRIAL_USHER"/>
    <property type="match status" value="1"/>
</dbReference>
<evidence type="ECO:0000313" key="13">
    <source>
        <dbReference type="EMBL" id="SDU93396.1"/>
    </source>
</evidence>
<dbReference type="EMBL" id="LT629800">
    <property type="protein sequence ID" value="SDU93396.1"/>
    <property type="molecule type" value="Genomic_DNA"/>
</dbReference>
<dbReference type="Gene3D" id="2.60.40.2610">
    <property type="entry name" value="Outer membrane usher protein FimD, plug domain"/>
    <property type="match status" value="1"/>
</dbReference>
<dbReference type="InterPro" id="IPR037224">
    <property type="entry name" value="PapC_N_sf"/>
</dbReference>
<reference evidence="12 15" key="2">
    <citation type="submission" date="2019-09" db="EMBL/GenBank/DDBJ databases">
        <title>Draft genome sequence of Pseudomonas brenneri CCUG 51514(T).</title>
        <authorList>
            <person name="Tunovic T."/>
            <person name="Pineiro-Iglesias B."/>
            <person name="Unosson C."/>
            <person name="Inganas E."/>
            <person name="Ohlen M."/>
            <person name="Cardew S."/>
            <person name="Jensie-Markopoulos S."/>
            <person name="Salva-Serra F."/>
            <person name="Jaen-Luchoro D."/>
            <person name="Svensson-Stadler L."/>
            <person name="Chun J."/>
            <person name="Moore E."/>
        </authorList>
    </citation>
    <scope>NUCLEOTIDE SEQUENCE [LARGE SCALE GENOMIC DNA]</scope>
    <source>
        <strain evidence="12 15">CCUG 51514</strain>
    </source>
</reference>
<dbReference type="EMBL" id="VUOL01000001">
    <property type="protein sequence ID" value="KAA2233659.1"/>
    <property type="molecule type" value="Genomic_DNA"/>
</dbReference>
<dbReference type="Gene3D" id="3.10.20.410">
    <property type="match status" value="1"/>
</dbReference>
<evidence type="ECO:0000256" key="3">
    <source>
        <dbReference type="ARBA" id="ARBA00022448"/>
    </source>
</evidence>
<proteinExistence type="inferred from homology"/>
<evidence type="ECO:0000256" key="2">
    <source>
        <dbReference type="ARBA" id="ARBA00008064"/>
    </source>
</evidence>
<dbReference type="RefSeq" id="WP_090291139.1">
    <property type="nucleotide sequence ID" value="NZ_BMNU01000001.1"/>
</dbReference>
<evidence type="ECO:0000259" key="11">
    <source>
        <dbReference type="Pfam" id="PF13954"/>
    </source>
</evidence>
<evidence type="ECO:0000256" key="1">
    <source>
        <dbReference type="ARBA" id="ARBA00004571"/>
    </source>
</evidence>
<dbReference type="Gene3D" id="2.60.40.2070">
    <property type="match status" value="1"/>
</dbReference>
<dbReference type="SUPFAM" id="SSF141729">
    <property type="entry name" value="FimD N-terminal domain-like"/>
    <property type="match status" value="1"/>
</dbReference>
<dbReference type="Pfam" id="PF13953">
    <property type="entry name" value="PapC_C"/>
    <property type="match status" value="1"/>
</dbReference>
<evidence type="ECO:0000256" key="5">
    <source>
        <dbReference type="ARBA" id="ARBA00022692"/>
    </source>
</evidence>
<keyword evidence="6" id="KW-0732">Signal</keyword>
<dbReference type="GO" id="GO:0015473">
    <property type="term" value="F:fimbrial usher porin activity"/>
    <property type="evidence" value="ECO:0007669"/>
    <property type="project" value="InterPro"/>
</dbReference>
<evidence type="ECO:0000256" key="6">
    <source>
        <dbReference type="ARBA" id="ARBA00022729"/>
    </source>
</evidence>
<comment type="subcellular location">
    <subcellularLocation>
        <location evidence="1 9">Cell outer membrane</location>
        <topology evidence="1 9">Multi-pass membrane protein</topology>
    </subcellularLocation>
</comment>
<dbReference type="Proteomes" id="UP000199620">
    <property type="component" value="Chromosome I"/>
</dbReference>
<evidence type="ECO:0000256" key="7">
    <source>
        <dbReference type="ARBA" id="ARBA00023136"/>
    </source>
</evidence>
<evidence type="ECO:0000313" key="14">
    <source>
        <dbReference type="Proteomes" id="UP000199620"/>
    </source>
</evidence>